<evidence type="ECO:0000256" key="2">
    <source>
        <dbReference type="ARBA" id="ARBA00023015"/>
    </source>
</evidence>
<name>A0ABU9BGM1_9BURK</name>
<protein>
    <submittedName>
        <fullName evidence="6">LysR family transcriptional regulator</fullName>
    </submittedName>
</protein>
<comment type="caution">
    <text evidence="6">The sequence shown here is derived from an EMBL/GenBank/DDBJ whole genome shotgun (WGS) entry which is preliminary data.</text>
</comment>
<dbReference type="InterPro" id="IPR050389">
    <property type="entry name" value="LysR-type_TF"/>
</dbReference>
<dbReference type="CDD" id="cd08417">
    <property type="entry name" value="PBP2_Nitroaromatics_like"/>
    <property type="match status" value="1"/>
</dbReference>
<dbReference type="InterPro" id="IPR036390">
    <property type="entry name" value="WH_DNA-bd_sf"/>
</dbReference>
<sequence length="299" mass="32385">MNGIDGSSLDGALLQLLVAVIEEGAVTRAADRLGLTQSAVSHGLDRLRAITGDPLFVRSGRGIVPTSRALALLPRARALLDGLRQFATADGFEPSQFSGTLTVAANDLQRDLLLPPLLDRLRAVAPGLSLRVIPSGVPTAEMLRDGHCQAVVSPRPPPAGDLLHVRLFEERWAVFHDPAQRAAPADLADWLAADHVTVVYEPRRVLDLDQQLEDRGLRRRFVATVPGFAGLPAFIRGSRRLCTAPALLARGLLAGLAASEPPLPCPPLPMYLIWHARHQDDPLHRWLRQGLQDCARALP</sequence>
<dbReference type="Proteomes" id="UP001368500">
    <property type="component" value="Unassembled WGS sequence"/>
</dbReference>
<dbReference type="Pfam" id="PF00126">
    <property type="entry name" value="HTH_1"/>
    <property type="match status" value="1"/>
</dbReference>
<dbReference type="InterPro" id="IPR036388">
    <property type="entry name" value="WH-like_DNA-bd_sf"/>
</dbReference>
<dbReference type="Gene3D" id="1.10.10.10">
    <property type="entry name" value="Winged helix-like DNA-binding domain superfamily/Winged helix DNA-binding domain"/>
    <property type="match status" value="1"/>
</dbReference>
<dbReference type="SUPFAM" id="SSF46785">
    <property type="entry name" value="Winged helix' DNA-binding domain"/>
    <property type="match status" value="1"/>
</dbReference>
<feature type="domain" description="HTH lysR-type" evidence="5">
    <location>
        <begin position="9"/>
        <end position="66"/>
    </location>
</feature>
<reference evidence="6 7" key="1">
    <citation type="submission" date="2024-04" db="EMBL/GenBank/DDBJ databases">
        <title>Novel species of the genus Ideonella isolated from streams.</title>
        <authorList>
            <person name="Lu H."/>
        </authorList>
    </citation>
    <scope>NUCLEOTIDE SEQUENCE [LARGE SCALE GENOMIC DNA]</scope>
    <source>
        <strain evidence="6 7">BYS139W</strain>
    </source>
</reference>
<proteinExistence type="inferred from homology"/>
<keyword evidence="3" id="KW-0238">DNA-binding</keyword>
<keyword evidence="2" id="KW-0805">Transcription regulation</keyword>
<dbReference type="Gene3D" id="3.40.190.10">
    <property type="entry name" value="Periplasmic binding protein-like II"/>
    <property type="match status" value="2"/>
</dbReference>
<dbReference type="PROSITE" id="PS50931">
    <property type="entry name" value="HTH_LYSR"/>
    <property type="match status" value="1"/>
</dbReference>
<dbReference type="PRINTS" id="PR00039">
    <property type="entry name" value="HTHLYSR"/>
</dbReference>
<evidence type="ECO:0000259" key="5">
    <source>
        <dbReference type="PROSITE" id="PS50931"/>
    </source>
</evidence>
<evidence type="ECO:0000256" key="4">
    <source>
        <dbReference type="ARBA" id="ARBA00023163"/>
    </source>
</evidence>
<dbReference type="InterPro" id="IPR000847">
    <property type="entry name" value="LysR_HTH_N"/>
</dbReference>
<comment type="similarity">
    <text evidence="1">Belongs to the LysR transcriptional regulatory family.</text>
</comment>
<evidence type="ECO:0000256" key="3">
    <source>
        <dbReference type="ARBA" id="ARBA00023125"/>
    </source>
</evidence>
<evidence type="ECO:0000313" key="7">
    <source>
        <dbReference type="Proteomes" id="UP001368500"/>
    </source>
</evidence>
<dbReference type="PANTHER" id="PTHR30118">
    <property type="entry name" value="HTH-TYPE TRANSCRIPTIONAL REGULATOR LEUO-RELATED"/>
    <property type="match status" value="1"/>
</dbReference>
<evidence type="ECO:0000313" key="6">
    <source>
        <dbReference type="EMBL" id="MEK8028095.1"/>
    </source>
</evidence>
<dbReference type="PANTHER" id="PTHR30118:SF6">
    <property type="entry name" value="HTH-TYPE TRANSCRIPTIONAL REGULATOR LEUO"/>
    <property type="match status" value="1"/>
</dbReference>
<evidence type="ECO:0000256" key="1">
    <source>
        <dbReference type="ARBA" id="ARBA00009437"/>
    </source>
</evidence>
<dbReference type="InterPro" id="IPR037402">
    <property type="entry name" value="YidZ_PBP2"/>
</dbReference>
<dbReference type="SUPFAM" id="SSF53850">
    <property type="entry name" value="Periplasmic binding protein-like II"/>
    <property type="match status" value="1"/>
</dbReference>
<keyword evidence="7" id="KW-1185">Reference proteome</keyword>
<organism evidence="6 7">
    <name type="scientific">Pseudaquabacterium rugosum</name>
    <dbReference type="NCBI Taxonomy" id="2984194"/>
    <lineage>
        <taxon>Bacteria</taxon>
        <taxon>Pseudomonadati</taxon>
        <taxon>Pseudomonadota</taxon>
        <taxon>Betaproteobacteria</taxon>
        <taxon>Burkholderiales</taxon>
        <taxon>Sphaerotilaceae</taxon>
        <taxon>Pseudaquabacterium</taxon>
    </lineage>
</organism>
<dbReference type="InterPro" id="IPR005119">
    <property type="entry name" value="LysR_subst-bd"/>
</dbReference>
<accession>A0ABU9BGM1</accession>
<dbReference type="Pfam" id="PF03466">
    <property type="entry name" value="LysR_substrate"/>
    <property type="match status" value="1"/>
</dbReference>
<keyword evidence="4" id="KW-0804">Transcription</keyword>
<gene>
    <name evidence="6" type="ORF">AACH11_19205</name>
</gene>
<dbReference type="RefSeq" id="WP_341375878.1">
    <property type="nucleotide sequence ID" value="NZ_JBBUTF010000019.1"/>
</dbReference>
<dbReference type="EMBL" id="JBBUTF010000019">
    <property type="protein sequence ID" value="MEK8028095.1"/>
    <property type="molecule type" value="Genomic_DNA"/>
</dbReference>